<sequence length="205" mass="24318">MDELEKLRKHWEDDNFQRKHALAREIVVNRLRELNREYEEKTGQGFVRFIETRMKTPESIAEKLQRKDYDVDFDTAVTALNDISGVRCICYSVKEIYWIARQIGKTDTYTVVKAKDYIRKPKKNGYESYHIVLDIPMSYKGKTTVVRVELQLRTMIMDAWAGMDNRVSYKKGVPPEMERRIEKYARIGRRLDKLIQKTLDDSKTV</sequence>
<dbReference type="EMBL" id="CVRR01000007">
    <property type="protein sequence ID" value="CRL34920.1"/>
    <property type="molecule type" value="Genomic_DNA"/>
</dbReference>
<dbReference type="Pfam" id="PF04607">
    <property type="entry name" value="RelA_SpoT"/>
    <property type="match status" value="1"/>
</dbReference>
<feature type="domain" description="RelA/SpoT" evidence="2">
    <location>
        <begin position="52"/>
        <end position="175"/>
    </location>
</feature>
<dbReference type="InterPro" id="IPR043519">
    <property type="entry name" value="NT_sf"/>
</dbReference>
<name>A0A0M6WF33_9FIRM</name>
<evidence type="ECO:0000313" key="4">
    <source>
        <dbReference type="Proteomes" id="UP000049979"/>
    </source>
</evidence>
<dbReference type="STRING" id="301302.ERS852420_00128"/>
<dbReference type="AlphaFoldDB" id="A0A0M6WF33"/>
<dbReference type="GO" id="GO:0015970">
    <property type="term" value="P:guanosine tetraphosphate biosynthetic process"/>
    <property type="evidence" value="ECO:0007669"/>
    <property type="project" value="UniProtKB-UniPathway"/>
</dbReference>
<reference evidence="4" key="1">
    <citation type="submission" date="2015-05" db="EMBL/GenBank/DDBJ databases">
        <authorList>
            <consortium name="Pathogen Informatics"/>
        </authorList>
    </citation>
    <scope>NUCLEOTIDE SEQUENCE [LARGE SCALE GENOMIC DNA]</scope>
    <source>
        <strain evidence="4">M72</strain>
    </source>
</reference>
<dbReference type="SMART" id="SM00954">
    <property type="entry name" value="RelA_SpoT"/>
    <property type="match status" value="1"/>
</dbReference>
<comment type="pathway">
    <text evidence="1">Purine metabolism; ppGpp biosynthesis; ppGpp from GTP: step 1/2.</text>
</comment>
<dbReference type="InterPro" id="IPR052366">
    <property type="entry name" value="GTP_Pyrophosphokinase"/>
</dbReference>
<dbReference type="UniPathway" id="UPA00908">
    <property type="reaction ID" value="UER00884"/>
</dbReference>
<dbReference type="Proteomes" id="UP000049979">
    <property type="component" value="Unassembled WGS sequence"/>
</dbReference>
<dbReference type="Gene3D" id="3.30.460.10">
    <property type="entry name" value="Beta Polymerase, domain 2"/>
    <property type="match status" value="1"/>
</dbReference>
<evidence type="ECO:0000313" key="3">
    <source>
        <dbReference type="EMBL" id="CRL34920.1"/>
    </source>
</evidence>
<dbReference type="RefSeq" id="WP_055067274.1">
    <property type="nucleotide sequence ID" value="NZ_CP173697.1"/>
</dbReference>
<organism evidence="3 4">
    <name type="scientific">Roseburia faecis</name>
    <dbReference type="NCBI Taxonomy" id="301302"/>
    <lineage>
        <taxon>Bacteria</taxon>
        <taxon>Bacillati</taxon>
        <taxon>Bacillota</taxon>
        <taxon>Clostridia</taxon>
        <taxon>Lachnospirales</taxon>
        <taxon>Lachnospiraceae</taxon>
        <taxon>Roseburia</taxon>
    </lineage>
</organism>
<dbReference type="CDD" id="cd05399">
    <property type="entry name" value="NT_Rel-Spo_like"/>
    <property type="match status" value="1"/>
</dbReference>
<evidence type="ECO:0000259" key="2">
    <source>
        <dbReference type="SMART" id="SM00954"/>
    </source>
</evidence>
<accession>A0A0M6WF33</accession>
<dbReference type="PANTHER" id="PTHR47837:SF1">
    <property type="entry name" value="GTP PYROPHOSPHOKINASE YJBM"/>
    <property type="match status" value="1"/>
</dbReference>
<evidence type="ECO:0000256" key="1">
    <source>
        <dbReference type="ARBA" id="ARBA00004976"/>
    </source>
</evidence>
<protein>
    <submittedName>
        <fullName evidence="3">Uncharacterized protein conserved in bacteria</fullName>
    </submittedName>
</protein>
<dbReference type="SUPFAM" id="SSF81301">
    <property type="entry name" value="Nucleotidyltransferase"/>
    <property type="match status" value="1"/>
</dbReference>
<dbReference type="InterPro" id="IPR007685">
    <property type="entry name" value="RelA_SpoT"/>
</dbReference>
<dbReference type="PANTHER" id="PTHR47837">
    <property type="entry name" value="GTP PYROPHOSPHOKINASE YJBM"/>
    <property type="match status" value="1"/>
</dbReference>
<gene>
    <name evidence="3" type="ORF">M72_22561</name>
</gene>
<proteinExistence type="predicted"/>
<dbReference type="OrthoDB" id="9789634at2"/>
<keyword evidence="4" id="KW-1185">Reference proteome</keyword>